<sequence length="475" mass="54699">MGNILLTSPLSTAATSFAKRKRKSMDDDSSGQDSEWASAPKRKKLMTTSQYIYRTLFLEGQNSDVTIVALGIDWCLHKVYLCQSPYFASMFCGDWKEKEEGVVEVGIEDPRITCDALKIVFGSLYLDEIVIEPGDVIPVLATATLFQLDELIQLCSEIMEETIKLDTVISYYEVAEQYALTRLKQKCFEWLERNLTFLVNEDAKTLRQIPPGLMEQLVKSPALVVVQTEFSLYLMVTAWTFLREHPSWEGDLKECALEAHKYFKERSGDCFTQSDEGQEYTEVYKGLRIEHLINHPLDVVMIEQNNIYPKEVLYPVFRNQWYQMLRIDQGLDKGPKNIAEEEFNKCCLRCGRILMTDVQHIWRWTGYNFGVDLIVTYQSRTIKFRRNDRSEPEVFRSNVAWGRRHLLYRLSVYTVGPLGDAVLLESTGLRSITLGRNAETKVLTIEREFKLPIIISANFLVTTPLSQETTEATQS</sequence>
<dbReference type="GO" id="GO:0007281">
    <property type="term" value="P:germ cell development"/>
    <property type="evidence" value="ECO:0007669"/>
    <property type="project" value="InterPro"/>
</dbReference>
<proteinExistence type="evidence at transcript level"/>
<dbReference type="SUPFAM" id="SSF54695">
    <property type="entry name" value="POZ domain"/>
    <property type="match status" value="1"/>
</dbReference>
<evidence type="ECO:0000259" key="2">
    <source>
        <dbReference type="PROSITE" id="PS50097"/>
    </source>
</evidence>
<organism evidence="3">
    <name type="scientific">Rhipicephalus pulchellus</name>
    <name type="common">Yellow backed tick</name>
    <name type="synonym">Dermacentor pulchellus</name>
    <dbReference type="NCBI Taxonomy" id="72859"/>
    <lineage>
        <taxon>Eukaryota</taxon>
        <taxon>Metazoa</taxon>
        <taxon>Ecdysozoa</taxon>
        <taxon>Arthropoda</taxon>
        <taxon>Chelicerata</taxon>
        <taxon>Arachnida</taxon>
        <taxon>Acari</taxon>
        <taxon>Parasitiformes</taxon>
        <taxon>Ixodida</taxon>
        <taxon>Ixodoidea</taxon>
        <taxon>Ixodidae</taxon>
        <taxon>Rhipicephalinae</taxon>
        <taxon>Rhipicephalus</taxon>
        <taxon>Rhipicephalus</taxon>
    </lineage>
</organism>
<protein>
    <recommendedName>
        <fullName evidence="2">BTB domain-containing protein</fullName>
    </recommendedName>
</protein>
<dbReference type="PROSITE" id="PS50097">
    <property type="entry name" value="BTB"/>
    <property type="match status" value="1"/>
</dbReference>
<reference evidence="3" key="2">
    <citation type="journal article" date="2015" name="J. Proteomics">
        <title>Sexual differences in the sialomes of the zebra tick, Rhipicephalus pulchellus.</title>
        <authorList>
            <person name="Tan A.W."/>
            <person name="Francischetti I.M."/>
            <person name="Slovak M."/>
            <person name="Kini R.M."/>
            <person name="Ribeiro J.M."/>
        </authorList>
    </citation>
    <scope>NUCLEOTIDE SEQUENCE</scope>
    <source>
        <tissue evidence="3">Salivary gland</tissue>
    </source>
</reference>
<feature type="domain" description="BTB" evidence="2">
    <location>
        <begin position="63"/>
        <end position="133"/>
    </location>
</feature>
<dbReference type="InterPro" id="IPR000210">
    <property type="entry name" value="BTB/POZ_dom"/>
</dbReference>
<evidence type="ECO:0000256" key="1">
    <source>
        <dbReference type="ARBA" id="ARBA00022473"/>
    </source>
</evidence>
<dbReference type="InterPro" id="IPR043380">
    <property type="entry name" value="Gcl-like"/>
</dbReference>
<accession>L7M3A6</accession>
<evidence type="ECO:0000313" key="3">
    <source>
        <dbReference type="EMBL" id="JAA57603.1"/>
    </source>
</evidence>
<reference evidence="3" key="1">
    <citation type="submission" date="2012-11" db="EMBL/GenBank/DDBJ databases">
        <authorList>
            <person name="Lucero-Rivera Y.E."/>
            <person name="Tovar-Ramirez D."/>
        </authorList>
    </citation>
    <scope>NUCLEOTIDE SEQUENCE</scope>
    <source>
        <tissue evidence="3">Salivary gland</tissue>
    </source>
</reference>
<dbReference type="Pfam" id="PF00651">
    <property type="entry name" value="BTB"/>
    <property type="match status" value="1"/>
</dbReference>
<dbReference type="AlphaFoldDB" id="L7M3A6"/>
<dbReference type="PANTHER" id="PTHR23231">
    <property type="entry name" value="GERM CELL-LESS PROTEIN"/>
    <property type="match status" value="1"/>
</dbReference>
<name>L7M3A6_RHIPC</name>
<keyword evidence="1" id="KW-0217">Developmental protein</keyword>
<dbReference type="InterPro" id="IPR011333">
    <property type="entry name" value="SKP1/BTB/POZ_sf"/>
</dbReference>
<dbReference type="SMART" id="SM00225">
    <property type="entry name" value="BTB"/>
    <property type="match status" value="1"/>
</dbReference>
<dbReference type="PANTHER" id="PTHR23231:SF17">
    <property type="entry name" value="BTB DOMAIN-CONTAINING PROTEIN"/>
    <property type="match status" value="1"/>
</dbReference>
<dbReference type="CDD" id="cd18305">
    <property type="entry name" value="BTB_POZ_GCL"/>
    <property type="match status" value="1"/>
</dbReference>
<dbReference type="EMBL" id="GACK01007431">
    <property type="protein sequence ID" value="JAA57603.1"/>
    <property type="molecule type" value="mRNA"/>
</dbReference>
<dbReference type="Gene3D" id="3.30.710.10">
    <property type="entry name" value="Potassium Channel Kv1.1, Chain A"/>
    <property type="match status" value="1"/>
</dbReference>